<keyword evidence="4" id="KW-0233">DNA recombination</keyword>
<evidence type="ECO:0000256" key="1">
    <source>
        <dbReference type="ARBA" id="ARBA00008857"/>
    </source>
</evidence>
<dbReference type="HOGENOM" id="CLU_027562_0_2_5"/>
<proteinExistence type="inferred from homology"/>
<dbReference type="Gene3D" id="1.10.150.130">
    <property type="match status" value="1"/>
</dbReference>
<evidence type="ECO:0000256" key="3">
    <source>
        <dbReference type="ARBA" id="ARBA00023125"/>
    </source>
</evidence>
<comment type="similarity">
    <text evidence="1">Belongs to the 'phage' integrase family.</text>
</comment>
<dbReference type="EMBL" id="CP001562">
    <property type="protein sequence ID" value="ACS51085.1"/>
    <property type="molecule type" value="Genomic_DNA"/>
</dbReference>
<dbReference type="PANTHER" id="PTHR30629:SF2">
    <property type="entry name" value="PROPHAGE INTEGRASE INTS-RELATED"/>
    <property type="match status" value="1"/>
</dbReference>
<dbReference type="PROSITE" id="PS51898">
    <property type="entry name" value="TYR_RECOMBINASE"/>
    <property type="match status" value="1"/>
</dbReference>
<keyword evidence="2" id="KW-0229">DNA integration</keyword>
<dbReference type="InterPro" id="IPR038488">
    <property type="entry name" value="Integrase_DNA-bd_sf"/>
</dbReference>
<organism evidence="6 7">
    <name type="scientific">Bartonella grahamii (strain as4aup)</name>
    <dbReference type="NCBI Taxonomy" id="634504"/>
    <lineage>
        <taxon>Bacteria</taxon>
        <taxon>Pseudomonadati</taxon>
        <taxon>Pseudomonadota</taxon>
        <taxon>Alphaproteobacteria</taxon>
        <taxon>Hyphomicrobiales</taxon>
        <taxon>Bartonellaceae</taxon>
        <taxon>Bartonella</taxon>
    </lineage>
</organism>
<accession>C6AD24</accession>
<gene>
    <name evidence="6" type="ordered locus">Bgr_07890</name>
</gene>
<dbReference type="PANTHER" id="PTHR30629">
    <property type="entry name" value="PROPHAGE INTEGRASE"/>
    <property type="match status" value="1"/>
</dbReference>
<reference evidence="6 7" key="1">
    <citation type="journal article" date="2009" name="PLoS Genet.">
        <title>Run-off replication of host-adaptability genes is associated with gene transfer agents in the genome of mouse-infecting Bartonella grahamii.</title>
        <authorList>
            <person name="Berglund E.C."/>
            <person name="Frank A.C."/>
            <person name="Calteau A."/>
            <person name="Vinnere Pettersson O."/>
            <person name="Granberg F."/>
            <person name="Eriksson A.-S."/>
            <person name="Naeslund K."/>
            <person name="Holmberg M."/>
            <person name="Lindroos H."/>
            <person name="Andersson S.G."/>
        </authorList>
    </citation>
    <scope>NUCLEOTIDE SEQUENCE [LARGE SCALE GENOMIC DNA]</scope>
    <source>
        <strain evidence="7">as4aup</strain>
    </source>
</reference>
<dbReference type="GO" id="GO:0006310">
    <property type="term" value="P:DNA recombination"/>
    <property type="evidence" value="ECO:0007669"/>
    <property type="project" value="UniProtKB-KW"/>
</dbReference>
<evidence type="ECO:0000313" key="6">
    <source>
        <dbReference type="EMBL" id="ACS51085.1"/>
    </source>
</evidence>
<sequence>MCGSNLYKKGLKMALMNRLNARSVATLGAGKYNDGAGLLLHKRKDGGAQWIYRYTIHGRRREMGLGTLRDVSLKQARELANQWRAVLREGRDPIKERNKQKREAISNLHYLKDIAVDAFESRKAELKNDGKNGSWFLPLRLHILPKLGCLPVSEITQTEIRNTLAPIWHSKAGTAYRALNRLNLCLKHAAALGLDVDLQATEKARALLGKQRHKIKNLPAMDWRDVPAFYKTLCQKITMTQLALRLLILTGVRTNPLRHIHKDQIEGDIWTIPAENMKGKRDTTKEFRVPLSTEALEILKQARLLSRNDFFFSAKGRGPLAEKCMYIYMRKNKIEACPHGFRSSLRDWLAETTDAPYEVAETILSHTVGGQVERAYRRTDYLEQRRVYMDKWAAYVTGQS</sequence>
<keyword evidence="7" id="KW-1185">Reference proteome</keyword>
<dbReference type="AlphaFoldDB" id="C6AD24"/>
<dbReference type="Pfam" id="PF00589">
    <property type="entry name" value="Phage_integrase"/>
    <property type="match status" value="1"/>
</dbReference>
<dbReference type="KEGG" id="bgr:Bgr_07890"/>
<name>C6AD24_BARGA</name>
<dbReference type="Proteomes" id="UP000001489">
    <property type="component" value="Chromosome"/>
</dbReference>
<dbReference type="eggNOG" id="COG0582">
    <property type="taxonomic scope" value="Bacteria"/>
</dbReference>
<evidence type="ECO:0000313" key="7">
    <source>
        <dbReference type="Proteomes" id="UP000001489"/>
    </source>
</evidence>
<dbReference type="SUPFAM" id="SSF56349">
    <property type="entry name" value="DNA breaking-rejoining enzymes"/>
    <property type="match status" value="1"/>
</dbReference>
<dbReference type="InterPro" id="IPR025166">
    <property type="entry name" value="Integrase_DNA_bind_dom"/>
</dbReference>
<dbReference type="InterPro" id="IPR010998">
    <property type="entry name" value="Integrase_recombinase_N"/>
</dbReference>
<dbReference type="InterPro" id="IPR002104">
    <property type="entry name" value="Integrase_catalytic"/>
</dbReference>
<dbReference type="InterPro" id="IPR011010">
    <property type="entry name" value="DNA_brk_join_enz"/>
</dbReference>
<dbReference type="InterPro" id="IPR050808">
    <property type="entry name" value="Phage_Integrase"/>
</dbReference>
<dbReference type="CDD" id="cd00801">
    <property type="entry name" value="INT_P4_C"/>
    <property type="match status" value="1"/>
</dbReference>
<dbReference type="InterPro" id="IPR053876">
    <property type="entry name" value="Phage_int_M"/>
</dbReference>
<dbReference type="Gene3D" id="3.30.160.390">
    <property type="entry name" value="Integrase, DNA-binding domain"/>
    <property type="match status" value="1"/>
</dbReference>
<feature type="domain" description="Tyr recombinase" evidence="5">
    <location>
        <begin position="216"/>
        <end position="389"/>
    </location>
</feature>
<dbReference type="Pfam" id="PF13356">
    <property type="entry name" value="Arm-DNA-bind_3"/>
    <property type="match status" value="1"/>
</dbReference>
<protein>
    <submittedName>
        <fullName evidence="6">Phage integrase</fullName>
    </submittedName>
</protein>
<dbReference type="GO" id="GO:0003677">
    <property type="term" value="F:DNA binding"/>
    <property type="evidence" value="ECO:0007669"/>
    <property type="project" value="UniProtKB-KW"/>
</dbReference>
<dbReference type="Gene3D" id="1.10.443.10">
    <property type="entry name" value="Intergrase catalytic core"/>
    <property type="match status" value="1"/>
</dbReference>
<dbReference type="InterPro" id="IPR013762">
    <property type="entry name" value="Integrase-like_cat_sf"/>
</dbReference>
<dbReference type="Pfam" id="PF22022">
    <property type="entry name" value="Phage_int_M"/>
    <property type="match status" value="1"/>
</dbReference>
<keyword evidence="3" id="KW-0238">DNA-binding</keyword>
<dbReference type="GO" id="GO:0015074">
    <property type="term" value="P:DNA integration"/>
    <property type="evidence" value="ECO:0007669"/>
    <property type="project" value="UniProtKB-KW"/>
</dbReference>
<evidence type="ECO:0000256" key="4">
    <source>
        <dbReference type="ARBA" id="ARBA00023172"/>
    </source>
</evidence>
<evidence type="ECO:0000259" key="5">
    <source>
        <dbReference type="PROSITE" id="PS51898"/>
    </source>
</evidence>
<evidence type="ECO:0000256" key="2">
    <source>
        <dbReference type="ARBA" id="ARBA00022908"/>
    </source>
</evidence>